<evidence type="ECO:0000256" key="7">
    <source>
        <dbReference type="ARBA" id="ARBA00023118"/>
    </source>
</evidence>
<keyword evidence="4" id="KW-0255">Endonuclease</keyword>
<evidence type="ECO:0000256" key="2">
    <source>
        <dbReference type="ARBA" id="ARBA00022722"/>
    </source>
</evidence>
<comment type="caution">
    <text evidence="8">The sequence shown here is derived from an EMBL/GenBank/DDBJ whole genome shotgun (WGS) entry which is preliminary data.</text>
</comment>
<gene>
    <name evidence="8" type="ORF">CARN4_0493</name>
</gene>
<sequence length="107" mass="12588">MMLSEYRIMWMFALFDLPVKTKNQRHLAAKFRNDLLKFGFSMLQFSVYARPCSSQTRGYLQTRIEQAMPSQGKVAIMLITDKQYGAMSVYRASVERKQKVPEQYTLF</sequence>
<keyword evidence="5" id="KW-0378">Hydrolase</keyword>
<proteinExistence type="inferred from homology"/>
<protein>
    <submittedName>
        <fullName evidence="8">CRISPR-associated protein Cas2</fullName>
    </submittedName>
</protein>
<name>E6Q1T0_9ZZZZ</name>
<accession>E6Q1T0</accession>
<evidence type="ECO:0000313" key="8">
    <source>
        <dbReference type="EMBL" id="CBI01140.1"/>
    </source>
</evidence>
<organism evidence="8">
    <name type="scientific">mine drainage metagenome</name>
    <dbReference type="NCBI Taxonomy" id="410659"/>
    <lineage>
        <taxon>unclassified sequences</taxon>
        <taxon>metagenomes</taxon>
        <taxon>ecological metagenomes</taxon>
    </lineage>
</organism>
<dbReference type="Pfam" id="PF09827">
    <property type="entry name" value="CRISPR_Cas2"/>
    <property type="match status" value="1"/>
</dbReference>
<dbReference type="GO" id="GO:0051607">
    <property type="term" value="P:defense response to virus"/>
    <property type="evidence" value="ECO:0007669"/>
    <property type="project" value="UniProtKB-KW"/>
</dbReference>
<comment type="cofactor">
    <cofactor evidence="1">
        <name>Mg(2+)</name>
        <dbReference type="ChEBI" id="CHEBI:18420"/>
    </cofactor>
</comment>
<dbReference type="AlphaFoldDB" id="E6Q1T0"/>
<dbReference type="SUPFAM" id="SSF143430">
    <property type="entry name" value="TTP0101/SSO1404-like"/>
    <property type="match status" value="1"/>
</dbReference>
<evidence type="ECO:0000256" key="3">
    <source>
        <dbReference type="ARBA" id="ARBA00022723"/>
    </source>
</evidence>
<evidence type="ECO:0000256" key="1">
    <source>
        <dbReference type="ARBA" id="ARBA00001946"/>
    </source>
</evidence>
<dbReference type="InterPro" id="IPR019199">
    <property type="entry name" value="Virulence_VapD/CRISPR_Cas2"/>
</dbReference>
<keyword evidence="6" id="KW-0460">Magnesium</keyword>
<dbReference type="HAMAP" id="MF_01471">
    <property type="entry name" value="Cas2"/>
    <property type="match status" value="1"/>
</dbReference>
<dbReference type="EMBL" id="CABO01000014">
    <property type="protein sequence ID" value="CBI01140.1"/>
    <property type="molecule type" value="Genomic_DNA"/>
</dbReference>
<evidence type="ECO:0000256" key="4">
    <source>
        <dbReference type="ARBA" id="ARBA00022759"/>
    </source>
</evidence>
<evidence type="ECO:0000256" key="5">
    <source>
        <dbReference type="ARBA" id="ARBA00022801"/>
    </source>
</evidence>
<dbReference type="GO" id="GO:0004521">
    <property type="term" value="F:RNA endonuclease activity"/>
    <property type="evidence" value="ECO:0007669"/>
    <property type="project" value="InterPro"/>
</dbReference>
<evidence type="ECO:0000256" key="6">
    <source>
        <dbReference type="ARBA" id="ARBA00022842"/>
    </source>
</evidence>
<keyword evidence="7" id="KW-0051">Antiviral defense</keyword>
<dbReference type="InterPro" id="IPR021127">
    <property type="entry name" value="CRISPR_associated_Cas2"/>
</dbReference>
<reference evidence="8" key="1">
    <citation type="submission" date="2009-10" db="EMBL/GenBank/DDBJ databases">
        <title>Diversity of trophic interactions inside an arsenic-rich microbial ecosystem.</title>
        <authorList>
            <person name="Bertin P.N."/>
            <person name="Heinrich-Salmeron A."/>
            <person name="Pelletier E."/>
            <person name="Goulhen-Chollet F."/>
            <person name="Arsene-Ploetze F."/>
            <person name="Gallien S."/>
            <person name="Calteau A."/>
            <person name="Vallenet D."/>
            <person name="Casiot C."/>
            <person name="Chane-Woon-Ming B."/>
            <person name="Giloteaux L."/>
            <person name="Barakat M."/>
            <person name="Bonnefoy V."/>
            <person name="Bruneel O."/>
            <person name="Chandler M."/>
            <person name="Cleiss J."/>
            <person name="Duran R."/>
            <person name="Elbaz-Poulichet F."/>
            <person name="Fonknechten N."/>
            <person name="Lauga B."/>
            <person name="Mornico D."/>
            <person name="Ortet P."/>
            <person name="Schaeffer C."/>
            <person name="Siguier P."/>
            <person name="Alexander Thil Smith A."/>
            <person name="Van Dorsselaer A."/>
            <person name="Weissenbach J."/>
            <person name="Medigue C."/>
            <person name="Le Paslier D."/>
        </authorList>
    </citation>
    <scope>NUCLEOTIDE SEQUENCE</scope>
</reference>
<dbReference type="NCBIfam" id="TIGR01573">
    <property type="entry name" value="cas2"/>
    <property type="match status" value="1"/>
</dbReference>
<keyword evidence="3" id="KW-0479">Metal-binding</keyword>
<keyword evidence="2" id="KW-0540">Nuclease</keyword>
<dbReference type="GO" id="GO:0046872">
    <property type="term" value="F:metal ion binding"/>
    <property type="evidence" value="ECO:0007669"/>
    <property type="project" value="UniProtKB-KW"/>
</dbReference>
<dbReference type="GO" id="GO:0043571">
    <property type="term" value="P:maintenance of CRISPR repeat elements"/>
    <property type="evidence" value="ECO:0007669"/>
    <property type="project" value="InterPro"/>
</dbReference>
<dbReference type="GO" id="GO:0016787">
    <property type="term" value="F:hydrolase activity"/>
    <property type="evidence" value="ECO:0007669"/>
    <property type="project" value="UniProtKB-KW"/>
</dbReference>